<dbReference type="PANTHER" id="PTHR43465:SF2">
    <property type="entry name" value="DUF1680 DOMAIN PROTEIN (AFU_ORTHOLOGUE AFUA_1G08910)"/>
    <property type="match status" value="1"/>
</dbReference>
<sequence>MKIKTIGYLLCAGAMAFACTKQQPKPSEPLTPVPFTAVHFTDGFWAPKIEINRTVSIPSAFQKCEENGRLDNFALAGGLIEGEQQGDFPFDDTDVYKVLEGASYALAVQYDPQLDHYLDSVINLIDAAQEDDGYLTTCVTNKAERLKGWWGSSRWERLNSHELYNSGHLYEAAVAHYLATGKRTLLDIALKNADLVDQVFGPGENQKHVPSGHPIIEMALVKLYRVTNDEKYLKLARYFIDETGKGTDGHQLSEYSQDHKPIVDQDEAVGHAVRLGYLYSGVTDVASLQHDAQLMDATKRVWENVVSKKLYITGGIGSRAQGEGFGPNYELPNMTSYCETCASISNVYWNYRLFLNEHDAKYYDVLERVLYNGVISGVSLSGDKFFYDNPLESLHNHDRAPWFGCACCPGNITRFMASIPGYMYATDSQAVYVNLFAESNAKVPFGRDTVAISQTTKYPWNGDVVIKIDQAASEKMKLKIRIPGWAQNQPVPSDLYHFANQLADSFTLEINGEKENATVENGYVSLAKKWKSGDEITLNFPMPVRKIVANENVPNDKGKLAYQRGPVVYCFEDKDNGNGFLFDCFAKTDEAVEAQFEPDLLGGVVKLQLKGERVQLNEGEKELEPVSLTAIPYYAWDNRGTSNMLVWLADEEDAVVVKPEASVSTNANASASSGWAPGLNDGFDPKSSGDVDKSYFYWWLKEGSEEWVQYEFEKPVTLSRSDVYWLDMTHYDGNYRVPQSWKLEVKDSKGNWVPVETTDAYGVALDQYNTVNFKPVKTSAVRLQAKLQEGESAGILEWKLN</sequence>
<dbReference type="Pfam" id="PF20737">
    <property type="entry name" value="Glyco_hydro127C"/>
    <property type="match status" value="1"/>
</dbReference>
<dbReference type="Pfam" id="PF07944">
    <property type="entry name" value="Beta-AFase-like_GH127_cat"/>
    <property type="match status" value="1"/>
</dbReference>
<dbReference type="InterPro" id="IPR049046">
    <property type="entry name" value="Beta-AFase-like_GH127_middle"/>
</dbReference>
<dbReference type="SUPFAM" id="SSF49785">
    <property type="entry name" value="Galactose-binding domain-like"/>
    <property type="match status" value="1"/>
</dbReference>
<dbReference type="SUPFAM" id="SSF48208">
    <property type="entry name" value="Six-hairpin glycosidases"/>
    <property type="match status" value="1"/>
</dbReference>
<dbReference type="AlphaFoldDB" id="A0A2T5BYV4"/>
<dbReference type="InterPro" id="IPR049174">
    <property type="entry name" value="Beta-AFase-like"/>
</dbReference>
<dbReference type="Gene3D" id="2.60.120.260">
    <property type="entry name" value="Galactose-binding domain-like"/>
    <property type="match status" value="1"/>
</dbReference>
<dbReference type="PROSITE" id="PS51257">
    <property type="entry name" value="PROKAR_LIPOPROTEIN"/>
    <property type="match status" value="1"/>
</dbReference>
<feature type="domain" description="Non-reducing end beta-L-arabinofuranosidase-like GH127 catalytic" evidence="1">
    <location>
        <begin position="37"/>
        <end position="420"/>
    </location>
</feature>
<comment type="caution">
    <text evidence="4">The sequence shown here is derived from an EMBL/GenBank/DDBJ whole genome shotgun (WGS) entry which is preliminary data.</text>
</comment>
<evidence type="ECO:0000259" key="2">
    <source>
        <dbReference type="Pfam" id="PF20736"/>
    </source>
</evidence>
<reference evidence="4 5" key="1">
    <citation type="submission" date="2018-04" db="EMBL/GenBank/DDBJ databases">
        <title>Genomic Encyclopedia of Archaeal and Bacterial Type Strains, Phase II (KMG-II): from individual species to whole genera.</title>
        <authorList>
            <person name="Goeker M."/>
        </authorList>
    </citation>
    <scope>NUCLEOTIDE SEQUENCE [LARGE SCALE GENOMIC DNA]</scope>
    <source>
        <strain evidence="4 5">DSM 28823</strain>
    </source>
</reference>
<dbReference type="InterPro" id="IPR008979">
    <property type="entry name" value="Galactose-bd-like_sf"/>
</dbReference>
<evidence type="ECO:0000259" key="3">
    <source>
        <dbReference type="Pfam" id="PF20737"/>
    </source>
</evidence>
<evidence type="ECO:0000313" key="4">
    <source>
        <dbReference type="EMBL" id="PTN07440.1"/>
    </source>
</evidence>
<evidence type="ECO:0000259" key="1">
    <source>
        <dbReference type="Pfam" id="PF07944"/>
    </source>
</evidence>
<dbReference type="EMBL" id="QAAD01000017">
    <property type="protein sequence ID" value="PTN07440.1"/>
    <property type="molecule type" value="Genomic_DNA"/>
</dbReference>
<feature type="domain" description="Non-reducing end beta-L-arabinofuranosidase-like GH127 middle" evidence="2">
    <location>
        <begin position="431"/>
        <end position="542"/>
    </location>
</feature>
<proteinExistence type="predicted"/>
<dbReference type="InterPro" id="IPR008928">
    <property type="entry name" value="6-hairpin_glycosidase_sf"/>
</dbReference>
<evidence type="ECO:0000313" key="5">
    <source>
        <dbReference type="Proteomes" id="UP000243525"/>
    </source>
</evidence>
<feature type="domain" description="Non-reducing end beta-L-arabinofuranosidase-like GH127 C-terminal" evidence="3">
    <location>
        <begin position="544"/>
        <end position="648"/>
    </location>
</feature>
<dbReference type="Proteomes" id="UP000243525">
    <property type="component" value="Unassembled WGS sequence"/>
</dbReference>
<accession>A0A2T5BYV4</accession>
<keyword evidence="5" id="KW-1185">Reference proteome</keyword>
<dbReference type="Pfam" id="PF20736">
    <property type="entry name" value="Glyco_hydro127M"/>
    <property type="match status" value="1"/>
</dbReference>
<gene>
    <name evidence="4" type="ORF">C8N47_11735</name>
</gene>
<evidence type="ECO:0008006" key="6">
    <source>
        <dbReference type="Google" id="ProtNLM"/>
    </source>
</evidence>
<protein>
    <recommendedName>
        <fullName evidence="6">F5/8 type C domain-containing protein</fullName>
    </recommendedName>
</protein>
<dbReference type="OrthoDB" id="9757939at2"/>
<organism evidence="4 5">
    <name type="scientific">Mangrovibacterium marinum</name>
    <dbReference type="NCBI Taxonomy" id="1639118"/>
    <lineage>
        <taxon>Bacteria</taxon>
        <taxon>Pseudomonadati</taxon>
        <taxon>Bacteroidota</taxon>
        <taxon>Bacteroidia</taxon>
        <taxon>Marinilabiliales</taxon>
        <taxon>Prolixibacteraceae</taxon>
        <taxon>Mangrovibacterium</taxon>
    </lineage>
</organism>
<dbReference type="Pfam" id="PF22633">
    <property type="entry name" value="F5_F8_type_C_2"/>
    <property type="match status" value="1"/>
</dbReference>
<dbReference type="PANTHER" id="PTHR43465">
    <property type="entry name" value="DUF1680 DOMAIN PROTEIN (AFU_ORTHOLOGUE AFUA_1G08910)"/>
    <property type="match status" value="1"/>
</dbReference>
<dbReference type="GO" id="GO:0005975">
    <property type="term" value="P:carbohydrate metabolic process"/>
    <property type="evidence" value="ECO:0007669"/>
    <property type="project" value="InterPro"/>
</dbReference>
<name>A0A2T5BYV4_9BACT</name>
<dbReference type="InterPro" id="IPR012878">
    <property type="entry name" value="Beta-AFase-like_GH127_cat"/>
</dbReference>
<dbReference type="InterPro" id="IPR049049">
    <property type="entry name" value="Beta-AFase-like_GH127_C"/>
</dbReference>